<proteinExistence type="predicted"/>
<dbReference type="STRING" id="490189.SAMN02927903_03056"/>
<reference evidence="1 2" key="1">
    <citation type="submission" date="2016-10" db="EMBL/GenBank/DDBJ databases">
        <authorList>
            <person name="de Groot N.N."/>
        </authorList>
    </citation>
    <scope>NUCLEOTIDE SEQUENCE [LARGE SCALE GENOMIC DNA]</scope>
    <source>
        <strain evidence="1 2">CGMCC 1.7031</strain>
    </source>
</reference>
<organism evidence="1 2">
    <name type="scientific">Flavobacterium caeni</name>
    <dbReference type="NCBI Taxonomy" id="490189"/>
    <lineage>
        <taxon>Bacteria</taxon>
        <taxon>Pseudomonadati</taxon>
        <taxon>Bacteroidota</taxon>
        <taxon>Flavobacteriia</taxon>
        <taxon>Flavobacteriales</taxon>
        <taxon>Flavobacteriaceae</taxon>
        <taxon>Flavobacterium</taxon>
    </lineage>
</organism>
<evidence type="ECO:0008006" key="3">
    <source>
        <dbReference type="Google" id="ProtNLM"/>
    </source>
</evidence>
<dbReference type="EMBL" id="FMVF01000019">
    <property type="protein sequence ID" value="SCY94819.1"/>
    <property type="molecule type" value="Genomic_DNA"/>
</dbReference>
<dbReference type="AlphaFoldDB" id="A0A1G5K4K0"/>
<name>A0A1G5K4K0_9FLAO</name>
<dbReference type="OrthoDB" id="1100373at2"/>
<evidence type="ECO:0000313" key="2">
    <source>
        <dbReference type="Proteomes" id="UP000199354"/>
    </source>
</evidence>
<protein>
    <recommendedName>
        <fullName evidence="3">LysM domain-containing protein</fullName>
    </recommendedName>
</protein>
<dbReference type="Proteomes" id="UP000199354">
    <property type="component" value="Unassembled WGS sequence"/>
</dbReference>
<gene>
    <name evidence="1" type="ORF">SAMN02927903_03056</name>
</gene>
<evidence type="ECO:0000313" key="1">
    <source>
        <dbReference type="EMBL" id="SCY94819.1"/>
    </source>
</evidence>
<keyword evidence="2" id="KW-1185">Reference proteome</keyword>
<dbReference type="RefSeq" id="WP_091146348.1">
    <property type="nucleotide sequence ID" value="NZ_FMVF01000019.1"/>
</dbReference>
<accession>A0A1G5K4K0</accession>
<sequence length="95" mass="10643">MKQTVLHNQSMLDIAVQVDGSVFNVLNWSLANRIPVTDTLDAGQQLNTPGKEHSFEQVATFFKNKAIVIGTYYTAPEPVTEPEPTIVKYEFPQSF</sequence>